<sequence>MLVQTLTALATIACVTAVQPVKYDSQWSARRPWSSYEYSHHNYSQHRDHGMKTFCLHTSHNSQHVDHIMRNPCHLYTSHNTTCLRLCVAADQALNHNDSTGIRNWTLYTN</sequence>
<accession>A0A5E4QQ71</accession>
<keyword evidence="3" id="KW-1185">Reference proteome</keyword>
<gene>
    <name evidence="2" type="ORF">LSINAPIS_LOCUS10168</name>
</gene>
<protein>
    <recommendedName>
        <fullName evidence="4">Secreted protein</fullName>
    </recommendedName>
</protein>
<organism evidence="2 3">
    <name type="scientific">Leptidea sinapis</name>
    <dbReference type="NCBI Taxonomy" id="189913"/>
    <lineage>
        <taxon>Eukaryota</taxon>
        <taxon>Metazoa</taxon>
        <taxon>Ecdysozoa</taxon>
        <taxon>Arthropoda</taxon>
        <taxon>Hexapoda</taxon>
        <taxon>Insecta</taxon>
        <taxon>Pterygota</taxon>
        <taxon>Neoptera</taxon>
        <taxon>Endopterygota</taxon>
        <taxon>Lepidoptera</taxon>
        <taxon>Glossata</taxon>
        <taxon>Ditrysia</taxon>
        <taxon>Papilionoidea</taxon>
        <taxon>Pieridae</taxon>
        <taxon>Dismorphiinae</taxon>
        <taxon>Leptidea</taxon>
    </lineage>
</organism>
<feature type="signal peptide" evidence="1">
    <location>
        <begin position="1"/>
        <end position="17"/>
    </location>
</feature>
<keyword evidence="1" id="KW-0732">Signal</keyword>
<dbReference type="AlphaFoldDB" id="A0A5E4QQ71"/>
<proteinExistence type="predicted"/>
<reference evidence="2 3" key="1">
    <citation type="submission" date="2017-07" db="EMBL/GenBank/DDBJ databases">
        <authorList>
            <person name="Talla V."/>
            <person name="Backstrom N."/>
        </authorList>
    </citation>
    <scope>NUCLEOTIDE SEQUENCE [LARGE SCALE GENOMIC DNA]</scope>
</reference>
<evidence type="ECO:0000313" key="3">
    <source>
        <dbReference type="Proteomes" id="UP000324832"/>
    </source>
</evidence>
<evidence type="ECO:0000313" key="2">
    <source>
        <dbReference type="EMBL" id="VVC99257.1"/>
    </source>
</evidence>
<dbReference type="EMBL" id="FZQP02004023">
    <property type="protein sequence ID" value="VVC99257.1"/>
    <property type="molecule type" value="Genomic_DNA"/>
</dbReference>
<dbReference type="Proteomes" id="UP000324832">
    <property type="component" value="Unassembled WGS sequence"/>
</dbReference>
<evidence type="ECO:0008006" key="4">
    <source>
        <dbReference type="Google" id="ProtNLM"/>
    </source>
</evidence>
<feature type="chain" id="PRO_5022775504" description="Secreted protein" evidence="1">
    <location>
        <begin position="18"/>
        <end position="110"/>
    </location>
</feature>
<name>A0A5E4QQ71_9NEOP</name>
<evidence type="ECO:0000256" key="1">
    <source>
        <dbReference type="SAM" id="SignalP"/>
    </source>
</evidence>